<feature type="domain" description="Thioredoxin" evidence="8">
    <location>
        <begin position="60"/>
        <end position="267"/>
    </location>
</feature>
<proteinExistence type="inferred from homology"/>
<dbReference type="InterPro" id="IPR012336">
    <property type="entry name" value="Thioredoxin-like_fold"/>
</dbReference>
<keyword evidence="3" id="KW-0560">Oxidoreductase</keyword>
<dbReference type="InterPro" id="IPR013766">
    <property type="entry name" value="Thioredoxin_domain"/>
</dbReference>
<dbReference type="PANTHER" id="PTHR13887:SF14">
    <property type="entry name" value="DISULFIDE BOND FORMATION PROTEIN D"/>
    <property type="match status" value="1"/>
</dbReference>
<dbReference type="SUPFAM" id="SSF52833">
    <property type="entry name" value="Thioredoxin-like"/>
    <property type="match status" value="1"/>
</dbReference>
<organism evidence="9 10">
    <name type="scientific">Schaalia naturae</name>
    <dbReference type="NCBI Taxonomy" id="635203"/>
    <lineage>
        <taxon>Bacteria</taxon>
        <taxon>Bacillati</taxon>
        <taxon>Actinomycetota</taxon>
        <taxon>Actinomycetes</taxon>
        <taxon>Actinomycetales</taxon>
        <taxon>Actinomycetaceae</taxon>
        <taxon>Schaalia</taxon>
    </lineage>
</organism>
<protein>
    <submittedName>
        <fullName evidence="9">DsbA family protein</fullName>
    </submittedName>
</protein>
<evidence type="ECO:0000256" key="6">
    <source>
        <dbReference type="SAM" id="MobiDB-lite"/>
    </source>
</evidence>
<dbReference type="Gene3D" id="3.40.30.10">
    <property type="entry name" value="Glutaredoxin"/>
    <property type="match status" value="1"/>
</dbReference>
<evidence type="ECO:0000256" key="5">
    <source>
        <dbReference type="ARBA" id="ARBA00023284"/>
    </source>
</evidence>
<evidence type="ECO:0000313" key="9">
    <source>
        <dbReference type="EMBL" id="MFC7581621.1"/>
    </source>
</evidence>
<sequence>MVTATEYTRQTMESRLRLYRRTTVVLAVICVFLVVVLAGQMGRGTSPAAVPASGGSSASQAPGQPGASSSPTTGAGEDSGAGAAYADAPVVTRDPADPMAAGSVDAPVVLVEWTDLRCPFCAAFARDTLPALLSEYVDSGLVRLEVRDVAFFGDQSEDAAVAARAAGEQGLAMEYMETVYTAAPSSGHPDLPRETLIGFAEQAGVPDIARFTADLDSADLRAAARTSTATAQGLGVNSVPFFVVGDQALAGAQPIDVFRQYLDQALKGAGVDASAAGSGAAGAGREGAAARPGGATVSGAAQIG</sequence>
<keyword evidence="4" id="KW-1015">Disulfide bond</keyword>
<feature type="compositionally biased region" description="Low complexity" evidence="6">
    <location>
        <begin position="46"/>
        <end position="74"/>
    </location>
</feature>
<feature type="transmembrane region" description="Helical" evidence="7">
    <location>
        <begin position="18"/>
        <end position="38"/>
    </location>
</feature>
<keyword evidence="7" id="KW-0472">Membrane</keyword>
<dbReference type="PROSITE" id="PS51352">
    <property type="entry name" value="THIOREDOXIN_2"/>
    <property type="match status" value="1"/>
</dbReference>
<accession>A0ABW2SQ61</accession>
<feature type="region of interest" description="Disordered" evidence="6">
    <location>
        <begin position="277"/>
        <end position="304"/>
    </location>
</feature>
<keyword evidence="7" id="KW-0812">Transmembrane</keyword>
<keyword evidence="5" id="KW-0676">Redox-active center</keyword>
<dbReference type="InterPro" id="IPR036249">
    <property type="entry name" value="Thioredoxin-like_sf"/>
</dbReference>
<keyword evidence="7" id="KW-1133">Transmembrane helix</keyword>
<dbReference type="Pfam" id="PF13462">
    <property type="entry name" value="Thioredoxin_4"/>
    <property type="match status" value="1"/>
</dbReference>
<dbReference type="Proteomes" id="UP001596527">
    <property type="component" value="Unassembled WGS sequence"/>
</dbReference>
<comment type="similarity">
    <text evidence="1">Belongs to the thioredoxin family. DsbA subfamily.</text>
</comment>
<evidence type="ECO:0000256" key="7">
    <source>
        <dbReference type="SAM" id="Phobius"/>
    </source>
</evidence>
<feature type="region of interest" description="Disordered" evidence="6">
    <location>
        <begin position="46"/>
        <end position="83"/>
    </location>
</feature>
<keyword evidence="2" id="KW-0732">Signal</keyword>
<evidence type="ECO:0000256" key="3">
    <source>
        <dbReference type="ARBA" id="ARBA00023002"/>
    </source>
</evidence>
<keyword evidence="10" id="KW-1185">Reference proteome</keyword>
<name>A0ABW2SQ61_9ACTO</name>
<feature type="compositionally biased region" description="Low complexity" evidence="6">
    <location>
        <begin position="286"/>
        <end position="295"/>
    </location>
</feature>
<gene>
    <name evidence="9" type="ORF">ACFQWG_10495</name>
</gene>
<reference evidence="10" key="1">
    <citation type="journal article" date="2019" name="Int. J. Syst. Evol. Microbiol.">
        <title>The Global Catalogue of Microorganisms (GCM) 10K type strain sequencing project: providing services to taxonomists for standard genome sequencing and annotation.</title>
        <authorList>
            <consortium name="The Broad Institute Genomics Platform"/>
            <consortium name="The Broad Institute Genome Sequencing Center for Infectious Disease"/>
            <person name="Wu L."/>
            <person name="Ma J."/>
        </authorList>
    </citation>
    <scope>NUCLEOTIDE SEQUENCE [LARGE SCALE GENOMIC DNA]</scope>
    <source>
        <strain evidence="10">CCUG 56698</strain>
    </source>
</reference>
<evidence type="ECO:0000259" key="8">
    <source>
        <dbReference type="PROSITE" id="PS51352"/>
    </source>
</evidence>
<comment type="caution">
    <text evidence="9">The sequence shown here is derived from an EMBL/GenBank/DDBJ whole genome shotgun (WGS) entry which is preliminary data.</text>
</comment>
<evidence type="ECO:0000256" key="1">
    <source>
        <dbReference type="ARBA" id="ARBA00005791"/>
    </source>
</evidence>
<evidence type="ECO:0000256" key="2">
    <source>
        <dbReference type="ARBA" id="ARBA00022729"/>
    </source>
</evidence>
<evidence type="ECO:0000256" key="4">
    <source>
        <dbReference type="ARBA" id="ARBA00023157"/>
    </source>
</evidence>
<dbReference type="RefSeq" id="WP_380975085.1">
    <property type="nucleotide sequence ID" value="NZ_JBHTEF010000001.1"/>
</dbReference>
<dbReference type="PANTHER" id="PTHR13887">
    <property type="entry name" value="GLUTATHIONE S-TRANSFERASE KAPPA"/>
    <property type="match status" value="1"/>
</dbReference>
<evidence type="ECO:0000313" key="10">
    <source>
        <dbReference type="Proteomes" id="UP001596527"/>
    </source>
</evidence>
<dbReference type="EMBL" id="JBHTEF010000001">
    <property type="protein sequence ID" value="MFC7581621.1"/>
    <property type="molecule type" value="Genomic_DNA"/>
</dbReference>